<evidence type="ECO:0000313" key="1">
    <source>
        <dbReference type="EMBL" id="MPM90167.1"/>
    </source>
</evidence>
<name>A0A645DLK4_9ZZZZ</name>
<organism evidence="1">
    <name type="scientific">bioreactor metagenome</name>
    <dbReference type="NCBI Taxonomy" id="1076179"/>
    <lineage>
        <taxon>unclassified sequences</taxon>
        <taxon>metagenomes</taxon>
        <taxon>ecological metagenomes</taxon>
    </lineage>
</organism>
<sequence length="55" mass="5459">MNVHDGGAGVVAVVSGGDDLVGLLGQIGVGGLALECTGLSDGDDNFFLCHSRVPF</sequence>
<dbReference type="EMBL" id="VSSQ01037467">
    <property type="protein sequence ID" value="MPM90167.1"/>
    <property type="molecule type" value="Genomic_DNA"/>
</dbReference>
<accession>A0A645DLK4</accession>
<reference evidence="1" key="1">
    <citation type="submission" date="2019-08" db="EMBL/GenBank/DDBJ databases">
        <authorList>
            <person name="Kucharzyk K."/>
            <person name="Murdoch R.W."/>
            <person name="Higgins S."/>
            <person name="Loffler F."/>
        </authorList>
    </citation>
    <scope>NUCLEOTIDE SEQUENCE</scope>
</reference>
<gene>
    <name evidence="1" type="ORF">SDC9_137284</name>
</gene>
<proteinExistence type="predicted"/>
<comment type="caution">
    <text evidence="1">The sequence shown here is derived from an EMBL/GenBank/DDBJ whole genome shotgun (WGS) entry which is preliminary data.</text>
</comment>
<protein>
    <submittedName>
        <fullName evidence="1">Uncharacterized protein</fullName>
    </submittedName>
</protein>
<dbReference type="AlphaFoldDB" id="A0A645DLK4"/>